<dbReference type="Proteomes" id="UP001162740">
    <property type="component" value="Chromosome"/>
</dbReference>
<name>A0AA47A9F2_RHORH</name>
<feature type="transmembrane region" description="Helical" evidence="1">
    <location>
        <begin position="75"/>
        <end position="102"/>
    </location>
</feature>
<dbReference type="InterPro" id="IPR030802">
    <property type="entry name" value="Permease_MalE"/>
</dbReference>
<feature type="transmembrane region" description="Helical" evidence="1">
    <location>
        <begin position="36"/>
        <end position="54"/>
    </location>
</feature>
<feature type="transmembrane region" description="Helical" evidence="1">
    <location>
        <begin position="225"/>
        <end position="245"/>
    </location>
</feature>
<organism evidence="2 3">
    <name type="scientific">Rhodococcus rhodochrous</name>
    <dbReference type="NCBI Taxonomy" id="1829"/>
    <lineage>
        <taxon>Bacteria</taxon>
        <taxon>Bacillati</taxon>
        <taxon>Actinomycetota</taxon>
        <taxon>Actinomycetes</taxon>
        <taxon>Mycobacteriales</taxon>
        <taxon>Nocardiaceae</taxon>
        <taxon>Rhodococcus</taxon>
    </lineage>
</organism>
<proteinExistence type="predicted"/>
<evidence type="ECO:0000313" key="2">
    <source>
        <dbReference type="EMBL" id="UZF47304.1"/>
    </source>
</evidence>
<dbReference type="Pfam" id="PF02405">
    <property type="entry name" value="MlaE"/>
    <property type="match status" value="1"/>
</dbReference>
<sequence>MSTTRSGPVATPSPYRPRGLRWTRHAGRAWNPIEALGLHLHFVVVSFRGIGHALRRNRRQTVAIFTDLTWGNGRAVIVGGGVAPVLAILGIVAGAMVGLVGFSALDMLGMGPLTGAMSALANPRELAPLIAAIGFAAQAGCRITAEVGAMRISEEIDALEAQAIDSIPYVVSTRLIAAVGAVVPSYLIALALGFAATGATVTVVQGQGAGAYDHYFHMFTEPIDLLYSLIKVVVFVLVVTLVHAYQGYHASGGPEGVGIASGRAIRASLVLIVTTDMVLTLIMWGLDATISFSG</sequence>
<dbReference type="GO" id="GO:0043190">
    <property type="term" value="C:ATP-binding cassette (ABC) transporter complex"/>
    <property type="evidence" value="ECO:0007669"/>
    <property type="project" value="InterPro"/>
</dbReference>
<feature type="transmembrane region" description="Helical" evidence="1">
    <location>
        <begin position="175"/>
        <end position="204"/>
    </location>
</feature>
<dbReference type="GO" id="GO:0005548">
    <property type="term" value="F:phospholipid transporter activity"/>
    <property type="evidence" value="ECO:0007669"/>
    <property type="project" value="TreeGrafter"/>
</dbReference>
<reference evidence="2 3" key="1">
    <citation type="journal article" date="2021" name="Front. Microbiol.">
        <title>Bacterial Transformation of Aromatic Monomers in Softwood Black Liquor.</title>
        <authorList>
            <person name="Navas L.E."/>
            <person name="Dexter G."/>
            <person name="Liu J."/>
            <person name="Levy-Booth D."/>
            <person name="Cho M."/>
            <person name="Jang S.K."/>
            <person name="Mansfield S.D."/>
            <person name="Renneckar S."/>
            <person name="Mohn W.W."/>
            <person name="Eltis L.D."/>
        </authorList>
    </citation>
    <scope>NUCLEOTIDE SEQUENCE [LARGE SCALE GENOMIC DNA]</scope>
    <source>
        <strain evidence="2 3">GD02</strain>
    </source>
</reference>
<dbReference type="PANTHER" id="PTHR30188:SF13">
    <property type="entry name" value="CONSERVED HYPOTHETICAL INTEGRAL MEMBRANE PROTEIN YRBE3B"/>
    <property type="match status" value="1"/>
</dbReference>
<protein>
    <submittedName>
        <fullName evidence="2">ABC transporter permease</fullName>
    </submittedName>
</protein>
<dbReference type="RefSeq" id="WP_059381426.1">
    <property type="nucleotide sequence ID" value="NZ_CP083974.1"/>
</dbReference>
<keyword evidence="1" id="KW-0812">Transmembrane</keyword>
<dbReference type="EMBL" id="CP083974">
    <property type="protein sequence ID" value="UZF47304.1"/>
    <property type="molecule type" value="Genomic_DNA"/>
</dbReference>
<gene>
    <name evidence="2" type="ORF">KUM34_011950</name>
</gene>
<evidence type="ECO:0000256" key="1">
    <source>
        <dbReference type="SAM" id="Phobius"/>
    </source>
</evidence>
<dbReference type="AlphaFoldDB" id="A0AA47A9F2"/>
<keyword evidence="1" id="KW-1133">Transmembrane helix</keyword>
<feature type="transmembrane region" description="Helical" evidence="1">
    <location>
        <begin position="265"/>
        <end position="286"/>
    </location>
</feature>
<keyword evidence="1" id="KW-0472">Membrane</keyword>
<evidence type="ECO:0000313" key="3">
    <source>
        <dbReference type="Proteomes" id="UP001162740"/>
    </source>
</evidence>
<dbReference type="PANTHER" id="PTHR30188">
    <property type="entry name" value="ABC TRANSPORTER PERMEASE PROTEIN-RELATED"/>
    <property type="match status" value="1"/>
</dbReference>
<accession>A0AA47A9F2</accession>